<dbReference type="PANTHER" id="PTHR43586:SF15">
    <property type="entry name" value="BLR3095 PROTEIN"/>
    <property type="match status" value="1"/>
</dbReference>
<dbReference type="EMBL" id="JACHXA010000012">
    <property type="protein sequence ID" value="MBB3066953.1"/>
    <property type="molecule type" value="Genomic_DNA"/>
</dbReference>
<dbReference type="RefSeq" id="WP_183417782.1">
    <property type="nucleotide sequence ID" value="NZ_JACHXA010000012.1"/>
</dbReference>
<evidence type="ECO:0000259" key="2">
    <source>
        <dbReference type="Pfam" id="PF00266"/>
    </source>
</evidence>
<keyword evidence="1" id="KW-0663">Pyridoxal phosphate</keyword>
<protein>
    <submittedName>
        <fullName evidence="3">Selenocysteine lyase/cysteine desulfurase</fullName>
    </submittedName>
</protein>
<dbReference type="Proteomes" id="UP000581135">
    <property type="component" value="Unassembled WGS sequence"/>
</dbReference>
<dbReference type="PANTHER" id="PTHR43586">
    <property type="entry name" value="CYSTEINE DESULFURASE"/>
    <property type="match status" value="1"/>
</dbReference>
<dbReference type="Gene3D" id="3.90.1150.10">
    <property type="entry name" value="Aspartate Aminotransferase, domain 1"/>
    <property type="match status" value="1"/>
</dbReference>
<reference evidence="3 4" key="1">
    <citation type="submission" date="2020-08" db="EMBL/GenBank/DDBJ databases">
        <title>Genomic Encyclopedia of Type Strains, Phase III (KMG-III): the genomes of soil and plant-associated and newly described type strains.</title>
        <authorList>
            <person name="Whitman W."/>
        </authorList>
    </citation>
    <scope>NUCLEOTIDE SEQUENCE [LARGE SCALE GENOMIC DNA]</scope>
    <source>
        <strain evidence="3 4">CECT 8803</strain>
    </source>
</reference>
<dbReference type="InterPro" id="IPR015421">
    <property type="entry name" value="PyrdxlP-dep_Trfase_major"/>
</dbReference>
<dbReference type="SUPFAM" id="SSF53383">
    <property type="entry name" value="PLP-dependent transferases"/>
    <property type="match status" value="1"/>
</dbReference>
<feature type="domain" description="Aminotransferase class V" evidence="2">
    <location>
        <begin position="55"/>
        <end position="219"/>
    </location>
</feature>
<dbReference type="AlphaFoldDB" id="A0A839T1D4"/>
<name>A0A839T1D4_9PROT</name>
<dbReference type="GO" id="GO:0016829">
    <property type="term" value="F:lyase activity"/>
    <property type="evidence" value="ECO:0007669"/>
    <property type="project" value="UniProtKB-KW"/>
</dbReference>
<dbReference type="Gene3D" id="3.40.640.10">
    <property type="entry name" value="Type I PLP-dependent aspartate aminotransferase-like (Major domain)"/>
    <property type="match status" value="1"/>
</dbReference>
<accession>A0A839T1D4</accession>
<dbReference type="InterPro" id="IPR015422">
    <property type="entry name" value="PyrdxlP-dep_Trfase_small"/>
</dbReference>
<evidence type="ECO:0000313" key="4">
    <source>
        <dbReference type="Proteomes" id="UP000581135"/>
    </source>
</evidence>
<dbReference type="Pfam" id="PF00266">
    <property type="entry name" value="Aminotran_5"/>
    <property type="match status" value="1"/>
</dbReference>
<keyword evidence="3" id="KW-0456">Lyase</keyword>
<evidence type="ECO:0000256" key="1">
    <source>
        <dbReference type="ARBA" id="ARBA00022898"/>
    </source>
</evidence>
<organism evidence="3 4">
    <name type="scientific">Limibacillus halophilus</name>
    <dbReference type="NCBI Taxonomy" id="1579333"/>
    <lineage>
        <taxon>Bacteria</taxon>
        <taxon>Pseudomonadati</taxon>
        <taxon>Pseudomonadota</taxon>
        <taxon>Alphaproteobacteria</taxon>
        <taxon>Rhodospirillales</taxon>
        <taxon>Rhodovibrionaceae</taxon>
        <taxon>Limibacillus</taxon>
    </lineage>
</organism>
<dbReference type="InterPro" id="IPR015424">
    <property type="entry name" value="PyrdxlP-dep_Trfase"/>
</dbReference>
<sequence>MRELFDIPRDVAYFNCAYVSPLMKSVRSAIEAGLQSEVHPWVITPDHFFDPPDRLRRGFARLIGAGAADIALIPSASYGIATAAANITLKRGQSILLLEDEYPSNVYTWKRLAEDQGGIVRFVARPGDGDWTSAILEALDGDVGLASLAHNHWMDGALVDLERIGNALRKQNALLVVDASQSLGAMPFDVTRIQPDFLVTSGYKWMHCPYSISFLYAAPRHHNGRPIEENPMNRRDSRAFARLADYVDAYDPGAVRYDVGERANFTLLPGAIAAVEQLLDWTPEWIQSELRAKNARVAAIGQEMGLKVLPEERRAGHFLGLVFPDGVPDSTAARLAAEKIFVSVRGRSVRVTPHLYNDEEDLERLIAALKSL</sequence>
<evidence type="ECO:0000313" key="3">
    <source>
        <dbReference type="EMBL" id="MBB3066953.1"/>
    </source>
</evidence>
<proteinExistence type="predicted"/>
<comment type="caution">
    <text evidence="3">The sequence shown here is derived from an EMBL/GenBank/DDBJ whole genome shotgun (WGS) entry which is preliminary data.</text>
</comment>
<keyword evidence="4" id="KW-1185">Reference proteome</keyword>
<gene>
    <name evidence="3" type="ORF">FHR98_003269</name>
</gene>
<dbReference type="InterPro" id="IPR000192">
    <property type="entry name" value="Aminotrans_V_dom"/>
</dbReference>